<evidence type="ECO:0000256" key="5">
    <source>
        <dbReference type="ARBA" id="ARBA00022801"/>
    </source>
</evidence>
<evidence type="ECO:0000313" key="11">
    <source>
        <dbReference type="EMBL" id="VAW72164.1"/>
    </source>
</evidence>
<dbReference type="InterPro" id="IPR001264">
    <property type="entry name" value="Glyco_trans_51"/>
</dbReference>
<dbReference type="EMBL" id="UOFJ01000648">
    <property type="protein sequence ID" value="VAW72164.1"/>
    <property type="molecule type" value="Genomic_DNA"/>
</dbReference>
<proteinExistence type="predicted"/>
<gene>
    <name evidence="11" type="ORF">MNBD_GAMMA10-1367</name>
</gene>
<keyword evidence="6" id="KW-0511">Multifunctional enzyme</keyword>
<reference evidence="11" key="1">
    <citation type="submission" date="2018-06" db="EMBL/GenBank/DDBJ databases">
        <authorList>
            <person name="Zhirakovskaya E."/>
        </authorList>
    </citation>
    <scope>NUCLEOTIDE SEQUENCE</scope>
</reference>
<keyword evidence="4 11" id="KW-0808">Transferase</keyword>
<sequence length="806" mass="91218">MFKRFENLSKKWQVFFFTALLLLLLLLSILAKAIPGAVLISPAQTLLLEDRDQRFLAQLAGENSEGYGYWEIDGWPERVIRATLVLEDRRFWSHPGIDIRAILRAVIQNISNQQRISGASTIAMQIARMQNPVPRTYFNKAVEAVAAIIMTLRYERKDIIRHYLKRVPYGNQIHGISYAAYRYYKKPVNDLSWAQIALLSAIPQSPTLHNPLNVRGKFRAKQRARRILQGLQEQALISEAQFELAISQLTSMDFVKHQNRPREAMHAILKMRSVLRQAQASGHAPSTPLIRASLSLTLQRRVHEIAKHRLAEFTRSGANNIAAVVIDNETDDVLAWLGASDYFDAKQGEIDFIQKSRSPGSTLKPFVYALGLDRKVITPATVMADVPALSRGISNSDKRFLGPLLPRQALANSRNIPAINLLRNLGLGETYAFLRELGLHNDRVPASTYGAGMVIGVMPTSLEKLMRSYGVFINDGYLQELNWFDKQFHARPVRLLSANTARQISLFLADPMAKLPAYPRMGTTEYPFPAALKTGTSQGYRDAWTIVYTPEYRVGVWVGRDDARPMKKLSGAGSAAVVAKDIMLELYKDQSRFDGRTRFAIPDAHAAYVLCAFSGKIANELCTKKQMEWLPETNIPDKDNTFVELFVDTRNALVAGQWTAEKFIEKRVFVQLPFIFHEWAKSKGYKLAPEKYSMLDNPDRHFNDNVLILKKNAPPSEDVRIRILSPDNDLHVLSNPEVPAAQNTLAFNLDVQGSIREVLWYVDKKPYKLQAAPYSLRWTLEKGRHEFYAEVPFLGVVSNRVNVVVD</sequence>
<evidence type="ECO:0000256" key="7">
    <source>
        <dbReference type="ARBA" id="ARBA00044770"/>
    </source>
</evidence>
<feature type="domain" description="Glycosyl transferase family 51" evidence="10">
    <location>
        <begin position="64"/>
        <end position="230"/>
    </location>
</feature>
<evidence type="ECO:0000256" key="8">
    <source>
        <dbReference type="ARBA" id="ARBA00049902"/>
    </source>
</evidence>
<evidence type="ECO:0000256" key="4">
    <source>
        <dbReference type="ARBA" id="ARBA00022679"/>
    </source>
</evidence>
<comment type="catalytic activity">
    <reaction evidence="8">
        <text>[GlcNAc-(1-&gt;4)-Mur2Ac(oyl-L-Ala-gamma-D-Glu-L-Lys-D-Ala-D-Ala)](n)-di-trans,octa-cis-undecaprenyl diphosphate + beta-D-GlcNAc-(1-&gt;4)-Mur2Ac(oyl-L-Ala-gamma-D-Glu-L-Lys-D-Ala-D-Ala)-di-trans,octa-cis-undecaprenyl diphosphate = [GlcNAc-(1-&gt;4)-Mur2Ac(oyl-L-Ala-gamma-D-Glu-L-Lys-D-Ala-D-Ala)](n+1)-di-trans,octa-cis-undecaprenyl diphosphate + di-trans,octa-cis-undecaprenyl diphosphate + H(+)</text>
        <dbReference type="Rhea" id="RHEA:23708"/>
        <dbReference type="Rhea" id="RHEA-COMP:9602"/>
        <dbReference type="Rhea" id="RHEA-COMP:9603"/>
        <dbReference type="ChEBI" id="CHEBI:15378"/>
        <dbReference type="ChEBI" id="CHEBI:58405"/>
        <dbReference type="ChEBI" id="CHEBI:60033"/>
        <dbReference type="ChEBI" id="CHEBI:78435"/>
        <dbReference type="EC" id="2.4.99.28"/>
    </reaction>
</comment>
<evidence type="ECO:0000256" key="1">
    <source>
        <dbReference type="ARBA" id="ARBA00022645"/>
    </source>
</evidence>
<dbReference type="InterPro" id="IPR050396">
    <property type="entry name" value="Glycosyltr_51/Transpeptidase"/>
</dbReference>
<name>A0A3B0YTG7_9ZZZZ</name>
<dbReference type="InterPro" id="IPR023346">
    <property type="entry name" value="Lysozyme-like_dom_sf"/>
</dbReference>
<dbReference type="GO" id="GO:0004180">
    <property type="term" value="F:carboxypeptidase activity"/>
    <property type="evidence" value="ECO:0007669"/>
    <property type="project" value="UniProtKB-KW"/>
</dbReference>
<dbReference type="Gene3D" id="3.40.710.10">
    <property type="entry name" value="DD-peptidase/beta-lactamase superfamily"/>
    <property type="match status" value="1"/>
</dbReference>
<dbReference type="GO" id="GO:0008658">
    <property type="term" value="F:penicillin binding"/>
    <property type="evidence" value="ECO:0007669"/>
    <property type="project" value="InterPro"/>
</dbReference>
<dbReference type="EC" id="2.4.99.28" evidence="7"/>
<keyword evidence="2" id="KW-0645">Protease</keyword>
<dbReference type="Pfam" id="PF00905">
    <property type="entry name" value="Transpeptidase"/>
    <property type="match status" value="1"/>
</dbReference>
<evidence type="ECO:0000259" key="10">
    <source>
        <dbReference type="Pfam" id="PF00912"/>
    </source>
</evidence>
<evidence type="ECO:0000256" key="3">
    <source>
        <dbReference type="ARBA" id="ARBA00022676"/>
    </source>
</evidence>
<dbReference type="AlphaFoldDB" id="A0A3B0YTG7"/>
<feature type="domain" description="Penicillin-binding protein transpeptidase" evidence="9">
    <location>
        <begin position="322"/>
        <end position="550"/>
    </location>
</feature>
<dbReference type="GO" id="GO:0009252">
    <property type="term" value="P:peptidoglycan biosynthetic process"/>
    <property type="evidence" value="ECO:0007669"/>
    <property type="project" value="TreeGrafter"/>
</dbReference>
<evidence type="ECO:0000259" key="9">
    <source>
        <dbReference type="Pfam" id="PF00905"/>
    </source>
</evidence>
<dbReference type="Gene3D" id="1.10.3810.10">
    <property type="entry name" value="Biosynthetic peptidoglycan transglycosylase-like"/>
    <property type="match status" value="1"/>
</dbReference>
<dbReference type="Pfam" id="PF00912">
    <property type="entry name" value="Transgly"/>
    <property type="match status" value="1"/>
</dbReference>
<keyword evidence="1" id="KW-0121">Carboxypeptidase</keyword>
<dbReference type="SUPFAM" id="SSF53955">
    <property type="entry name" value="Lysozyme-like"/>
    <property type="match status" value="1"/>
</dbReference>
<evidence type="ECO:0000256" key="2">
    <source>
        <dbReference type="ARBA" id="ARBA00022670"/>
    </source>
</evidence>
<keyword evidence="3 11" id="KW-0328">Glycosyltransferase</keyword>
<dbReference type="InterPro" id="IPR036950">
    <property type="entry name" value="PBP_transglycosylase"/>
</dbReference>
<dbReference type="GO" id="GO:0030288">
    <property type="term" value="C:outer membrane-bounded periplasmic space"/>
    <property type="evidence" value="ECO:0007669"/>
    <property type="project" value="TreeGrafter"/>
</dbReference>
<accession>A0A3B0YTG7</accession>
<evidence type="ECO:0000256" key="6">
    <source>
        <dbReference type="ARBA" id="ARBA00023268"/>
    </source>
</evidence>
<keyword evidence="5" id="KW-0378">Hydrolase</keyword>
<protein>
    <recommendedName>
        <fullName evidence="7">peptidoglycan glycosyltransferase</fullName>
        <ecNumber evidence="7">2.4.99.28</ecNumber>
    </recommendedName>
</protein>
<dbReference type="InterPro" id="IPR012338">
    <property type="entry name" value="Beta-lactam/transpept-like"/>
</dbReference>
<dbReference type="PANTHER" id="PTHR32282">
    <property type="entry name" value="BINDING PROTEIN TRANSPEPTIDASE, PUTATIVE-RELATED"/>
    <property type="match status" value="1"/>
</dbReference>
<dbReference type="GO" id="GO:0008955">
    <property type="term" value="F:peptidoglycan glycosyltransferase activity"/>
    <property type="evidence" value="ECO:0007669"/>
    <property type="project" value="UniProtKB-EC"/>
</dbReference>
<dbReference type="InterPro" id="IPR001460">
    <property type="entry name" value="PCN-bd_Tpept"/>
</dbReference>
<organism evidence="11">
    <name type="scientific">hydrothermal vent metagenome</name>
    <dbReference type="NCBI Taxonomy" id="652676"/>
    <lineage>
        <taxon>unclassified sequences</taxon>
        <taxon>metagenomes</taxon>
        <taxon>ecological metagenomes</taxon>
    </lineage>
</organism>
<dbReference type="PANTHER" id="PTHR32282:SF15">
    <property type="entry name" value="PENICILLIN-BINDING PROTEIN 1C"/>
    <property type="match status" value="1"/>
</dbReference>
<dbReference type="GO" id="GO:0006508">
    <property type="term" value="P:proteolysis"/>
    <property type="evidence" value="ECO:0007669"/>
    <property type="project" value="UniProtKB-KW"/>
</dbReference>
<dbReference type="SUPFAM" id="SSF56601">
    <property type="entry name" value="beta-lactamase/transpeptidase-like"/>
    <property type="match status" value="1"/>
</dbReference>